<dbReference type="OrthoDB" id="6637776at2"/>
<gene>
    <name evidence="2" type="ORF">BHU62_07040</name>
</gene>
<name>A0A1Q4P2B2_SERMA</name>
<dbReference type="Proteomes" id="UP000185770">
    <property type="component" value="Unassembled WGS sequence"/>
</dbReference>
<evidence type="ECO:0000256" key="1">
    <source>
        <dbReference type="SAM" id="SignalP"/>
    </source>
</evidence>
<accession>A0A1Q4P2B2</accession>
<dbReference type="AlphaFoldDB" id="A0A1Q4P2B2"/>
<sequence length="212" mass="24481">MKKTELMIMATCFLLSISEAAVASMNHDGEPSAPYNLRWGMSYDEARNIPLYSLAVQDINYAGRDHNLISAEVEPYELNADEFQYVTLYFDKKIGLKGAVFTTSVDEQHDNGKKSARVDNGKEGLEIYQKQTKFLEKQYGLAKNKEETVTDKRNFYKSLSECKRKQQDWYSKGLDVSKITNCPKWQSDYKKGRTTVLLTLEPYQITTKYIYK</sequence>
<dbReference type="EMBL" id="MJAO01000006">
    <property type="protein sequence ID" value="OKB67243.1"/>
    <property type="molecule type" value="Genomic_DNA"/>
</dbReference>
<organism evidence="2 3">
    <name type="scientific">Serratia marcescens</name>
    <dbReference type="NCBI Taxonomy" id="615"/>
    <lineage>
        <taxon>Bacteria</taxon>
        <taxon>Pseudomonadati</taxon>
        <taxon>Pseudomonadota</taxon>
        <taxon>Gammaproteobacteria</taxon>
        <taxon>Enterobacterales</taxon>
        <taxon>Yersiniaceae</taxon>
        <taxon>Serratia</taxon>
    </lineage>
</organism>
<proteinExistence type="predicted"/>
<dbReference type="RefSeq" id="WP_073531093.1">
    <property type="nucleotide sequence ID" value="NZ_MJAO01000006.1"/>
</dbReference>
<reference evidence="2 3" key="1">
    <citation type="submission" date="2016-09" db="EMBL/GenBank/DDBJ databases">
        <title>Serratia marcescens MSU-97 and epiphytic antimycotic-producing bacteria.</title>
        <authorList>
            <person name="Matilla M.A."/>
        </authorList>
    </citation>
    <scope>NUCLEOTIDE SEQUENCE [LARGE SCALE GENOMIC DNA]</scope>
    <source>
        <strain evidence="2 3">MSU-97</strain>
    </source>
</reference>
<keyword evidence="1" id="KW-0732">Signal</keyword>
<protein>
    <submittedName>
        <fullName evidence="2">Uncharacterized protein</fullName>
    </submittedName>
</protein>
<comment type="caution">
    <text evidence="2">The sequence shown here is derived from an EMBL/GenBank/DDBJ whole genome shotgun (WGS) entry which is preliminary data.</text>
</comment>
<evidence type="ECO:0000313" key="2">
    <source>
        <dbReference type="EMBL" id="OKB67243.1"/>
    </source>
</evidence>
<evidence type="ECO:0000313" key="3">
    <source>
        <dbReference type="Proteomes" id="UP000185770"/>
    </source>
</evidence>
<feature type="signal peptide" evidence="1">
    <location>
        <begin position="1"/>
        <end position="23"/>
    </location>
</feature>
<feature type="chain" id="PRO_5010199300" evidence="1">
    <location>
        <begin position="24"/>
        <end position="212"/>
    </location>
</feature>